<dbReference type="PANTHER" id="PTHR31084">
    <property type="entry name" value="ALPHA-L-FUCOSIDASE 2"/>
    <property type="match status" value="1"/>
</dbReference>
<dbReference type="Gene3D" id="2.60.40.1180">
    <property type="entry name" value="Golgi alpha-mannosidase II"/>
    <property type="match status" value="1"/>
</dbReference>
<dbReference type="PANTHER" id="PTHR31084:SF0">
    <property type="entry name" value="ALPHA-L-FUCOSIDASE 2"/>
    <property type="match status" value="1"/>
</dbReference>
<dbReference type="InterPro" id="IPR054363">
    <property type="entry name" value="GH95_cat"/>
</dbReference>
<dbReference type="InterPro" id="IPR012341">
    <property type="entry name" value="6hp_glycosidase-like_sf"/>
</dbReference>
<dbReference type="GO" id="GO:0004560">
    <property type="term" value="F:alpha-L-fucosidase activity"/>
    <property type="evidence" value="ECO:0007669"/>
    <property type="project" value="TreeGrafter"/>
</dbReference>
<dbReference type="Pfam" id="PF22124">
    <property type="entry name" value="Glyco_hydro_95_cat"/>
    <property type="match status" value="1"/>
</dbReference>
<organism evidence="2 3">
    <name type="scientific">Aeromicrobium camelliae</name>
    <dbReference type="NCBI Taxonomy" id="1538144"/>
    <lineage>
        <taxon>Bacteria</taxon>
        <taxon>Bacillati</taxon>
        <taxon>Actinomycetota</taxon>
        <taxon>Actinomycetes</taxon>
        <taxon>Propionibacteriales</taxon>
        <taxon>Nocardioidaceae</taxon>
        <taxon>Aeromicrobium</taxon>
    </lineage>
</organism>
<dbReference type="InterPro" id="IPR008928">
    <property type="entry name" value="6-hairpin_glycosidase_sf"/>
</dbReference>
<dbReference type="OrthoDB" id="9816459at2"/>
<dbReference type="Proteomes" id="UP000275225">
    <property type="component" value="Unassembled WGS sequence"/>
</dbReference>
<dbReference type="SUPFAM" id="SSF48208">
    <property type="entry name" value="Six-hairpin glycosidases"/>
    <property type="match status" value="1"/>
</dbReference>
<dbReference type="AlphaFoldDB" id="A0A3N6X5S1"/>
<accession>A0A3N6X5S1</accession>
<comment type="caution">
    <text evidence="2">The sequence shown here is derived from an EMBL/GenBank/DDBJ whole genome shotgun (WGS) entry which is preliminary data.</text>
</comment>
<gene>
    <name evidence="2" type="ORF">EHW97_04660</name>
</gene>
<dbReference type="Gene3D" id="1.50.10.10">
    <property type="match status" value="1"/>
</dbReference>
<protein>
    <recommendedName>
        <fullName evidence="1">Glycosyl hydrolase family 95 catalytic domain-containing protein</fullName>
    </recommendedName>
</protein>
<dbReference type="GO" id="GO:0005975">
    <property type="term" value="P:carbohydrate metabolic process"/>
    <property type="evidence" value="ECO:0007669"/>
    <property type="project" value="InterPro"/>
</dbReference>
<dbReference type="RefSeq" id="WP_124236001.1">
    <property type="nucleotide sequence ID" value="NZ_JBHUFI010000001.1"/>
</dbReference>
<sequence>MWSQDGFTAQLNRGDVYPDMQSAGQLVIPGLFTMAEADDYSGRLSMHDATLTQSGAGITARTWMPAGSEQLIVEVSGVDPRETQEVMLRLWDGRFPQAVARGNVAALAETFQDERNGRVTGQVAAVKADARDPRATVVDDREVKLEFCPRQDGTFRLVVGIPSWDGSKLERTLAHAVQERGNPRQAHEKWWRDFWQNAAPMRWDSEDGTARYFETLRVQQLYMGASSQRAAVPTSHGGVTSIFSSTRDSIHWSADSWWHFNLRQPVWTNFGAGTAELNESYVNLYLDRLEDMEAWTRQHWPAAEGICVPEFLRYDGTAEACRADDEPSHVNRILSTGAEVSHNLWLQYRHTGDEKLLKRSYPLMAQVARFYLSVLEPDADGILHLHHANALEVQWDTTDPTPDVAGMRTMFPIVADLAQKYGDHDLARQLHDAIEKLPELPTTERNGQQVIAWSATDEPAHNTQNPDLEAVWPWGVAGAADEIAHATFENRVHDQTREWASDAQWAARLGRADDMRELLVRGTTDFQAFANGFSAHNRRADPLRGGEFYDGWNAVVASTLQDALVREDDGTITVAGSLPQDWDVTGAVEVPGGHRISVEAHDGRATLVGIEAGSSEKVTLANPWPGEEIQLTDGRGRRVLAETTGPSLELQAKEGQSYVVQRSSAPLSQFRFAALGGAKAEQVQHLGNRSYGVDSGVPQIMSDVVRVLQPWDVRPLLRAANGALTYTDRSYTITSLPEALEGSALIRGINGDGKVTSADYLSLQIERPATVFVAFAANGEGVWWPAWLETDGWQRTGDVVATTDRPMVVFRKDVEPGRVTLGGNSGVEGQGGSSYITFVSARD</sequence>
<proteinExistence type="predicted"/>
<dbReference type="EMBL" id="RQJX01000004">
    <property type="protein sequence ID" value="RQN08993.1"/>
    <property type="molecule type" value="Genomic_DNA"/>
</dbReference>
<name>A0A3N6X5S1_9ACTN</name>
<evidence type="ECO:0000259" key="1">
    <source>
        <dbReference type="Pfam" id="PF22124"/>
    </source>
</evidence>
<keyword evidence="3" id="KW-1185">Reference proteome</keyword>
<evidence type="ECO:0000313" key="3">
    <source>
        <dbReference type="Proteomes" id="UP000275225"/>
    </source>
</evidence>
<feature type="domain" description="Glycosyl hydrolase family 95 catalytic" evidence="1">
    <location>
        <begin position="226"/>
        <end position="522"/>
    </location>
</feature>
<reference evidence="2 3" key="1">
    <citation type="submission" date="2018-11" db="EMBL/GenBank/DDBJ databases">
        <authorList>
            <person name="Li F."/>
        </authorList>
    </citation>
    <scope>NUCLEOTIDE SEQUENCE [LARGE SCALE GENOMIC DNA]</scope>
    <source>
        <strain evidence="2 3">YS17T</strain>
    </source>
</reference>
<dbReference type="InterPro" id="IPR013780">
    <property type="entry name" value="Glyco_hydro_b"/>
</dbReference>
<evidence type="ECO:0000313" key="2">
    <source>
        <dbReference type="EMBL" id="RQN08993.1"/>
    </source>
</evidence>